<organism evidence="2 3">
    <name type="scientific">Candidatus Nitrosotalea okcheonensis</name>
    <dbReference type="NCBI Taxonomy" id="1903276"/>
    <lineage>
        <taxon>Archaea</taxon>
        <taxon>Nitrososphaerota</taxon>
        <taxon>Nitrososphaeria</taxon>
        <taxon>Nitrosotaleales</taxon>
        <taxon>Nitrosotaleaceae</taxon>
        <taxon>Nitrosotalea</taxon>
    </lineage>
</organism>
<keyword evidence="3" id="KW-1185">Reference proteome</keyword>
<protein>
    <recommendedName>
        <fullName evidence="1">Peptidase C39-like domain-containing protein</fullName>
    </recommendedName>
</protein>
<dbReference type="InterPro" id="IPR039564">
    <property type="entry name" value="Peptidase_C39-like"/>
</dbReference>
<dbReference type="Proteomes" id="UP000230607">
    <property type="component" value="Chromosome 1"/>
</dbReference>
<sequence>MMLDYLNKVKLTIPEPDLDEDQIAEIMNTTISGTRISEVENINDILTTSNPSVEFVAEFKPHTLDDIKKELQKGLPVSVWIHTGSVEYLHSIVITGIDDIAKTICYNDPIYRQKTISQSEFVTKWEQGQALMIKTEIGRINRYTLETWQQELSDEQP</sequence>
<evidence type="ECO:0000313" key="3">
    <source>
        <dbReference type="Proteomes" id="UP000230607"/>
    </source>
</evidence>
<name>A0A2H1FF34_9ARCH</name>
<dbReference type="EMBL" id="LT841358">
    <property type="protein sequence ID" value="SMH71370.1"/>
    <property type="molecule type" value="Genomic_DNA"/>
</dbReference>
<evidence type="ECO:0000259" key="1">
    <source>
        <dbReference type="Pfam" id="PF13529"/>
    </source>
</evidence>
<evidence type="ECO:0000313" key="2">
    <source>
        <dbReference type="EMBL" id="SMH71370.1"/>
    </source>
</evidence>
<gene>
    <name evidence="2" type="ORF">NCS_11177</name>
</gene>
<dbReference type="Pfam" id="PF13529">
    <property type="entry name" value="Peptidase_C39_2"/>
    <property type="match status" value="1"/>
</dbReference>
<accession>A0A2H1FF34</accession>
<reference evidence="3" key="1">
    <citation type="submission" date="2017-03" db="EMBL/GenBank/DDBJ databases">
        <authorList>
            <person name="Herbold C."/>
        </authorList>
    </citation>
    <scope>NUCLEOTIDE SEQUENCE [LARGE SCALE GENOMIC DNA]</scope>
</reference>
<dbReference type="Gene3D" id="3.90.70.10">
    <property type="entry name" value="Cysteine proteinases"/>
    <property type="match status" value="1"/>
</dbReference>
<feature type="domain" description="Peptidase C39-like" evidence="1">
    <location>
        <begin position="18"/>
        <end position="109"/>
    </location>
</feature>
<proteinExistence type="predicted"/>
<dbReference type="AlphaFoldDB" id="A0A2H1FF34"/>